<dbReference type="Pfam" id="PF19266">
    <property type="entry name" value="CIS_tube"/>
    <property type="match status" value="1"/>
</dbReference>
<evidence type="ECO:0000259" key="2">
    <source>
        <dbReference type="Pfam" id="PF19266"/>
    </source>
</evidence>
<dbReference type="InterPro" id="IPR045361">
    <property type="entry name" value="CIS_tube_prot_N"/>
</dbReference>
<reference evidence="3" key="1">
    <citation type="submission" date="2019-10" db="EMBL/GenBank/DDBJ databases">
        <title>Draft genome sequece of Microseira wollei NIES-4236.</title>
        <authorList>
            <person name="Yamaguchi H."/>
            <person name="Suzuki S."/>
            <person name="Kawachi M."/>
        </authorList>
    </citation>
    <scope>NUCLEOTIDE SEQUENCE</scope>
    <source>
        <strain evidence="3">NIES-4236</strain>
    </source>
</reference>
<organism evidence="3 4">
    <name type="scientific">Microseira wollei NIES-4236</name>
    <dbReference type="NCBI Taxonomy" id="2530354"/>
    <lineage>
        <taxon>Bacteria</taxon>
        <taxon>Bacillati</taxon>
        <taxon>Cyanobacteriota</taxon>
        <taxon>Cyanophyceae</taxon>
        <taxon>Oscillatoriophycideae</taxon>
        <taxon>Aerosakkonematales</taxon>
        <taxon>Aerosakkonemataceae</taxon>
        <taxon>Microseira</taxon>
    </lineage>
</organism>
<keyword evidence="4" id="KW-1185">Reference proteome</keyword>
<evidence type="ECO:0000313" key="4">
    <source>
        <dbReference type="Proteomes" id="UP001050975"/>
    </source>
</evidence>
<dbReference type="AlphaFoldDB" id="A0AAV3X416"/>
<feature type="region of interest" description="Disordered" evidence="1">
    <location>
        <begin position="157"/>
        <end position="198"/>
    </location>
</feature>
<proteinExistence type="predicted"/>
<name>A0AAV3X416_9CYAN</name>
<accession>A0AAV3X416</accession>
<evidence type="ECO:0000256" key="1">
    <source>
        <dbReference type="SAM" id="MobiDB-lite"/>
    </source>
</evidence>
<protein>
    <recommendedName>
        <fullName evidence="2">Contractile injection system tube protein N-terminal domain-containing protein</fullName>
    </recommendedName>
</protein>
<evidence type="ECO:0000313" key="3">
    <source>
        <dbReference type="EMBL" id="GET35961.1"/>
    </source>
</evidence>
<gene>
    <name evidence="3" type="ORF">MiSe_07090</name>
</gene>
<comment type="caution">
    <text evidence="3">The sequence shown here is derived from an EMBL/GenBank/DDBJ whole genome shotgun (WGS) entry which is preliminary data.</text>
</comment>
<feature type="domain" description="Contractile injection system tube protein N-terminal" evidence="2">
    <location>
        <begin position="31"/>
        <end position="163"/>
    </location>
</feature>
<dbReference type="EMBL" id="BLAY01000006">
    <property type="protein sequence ID" value="GET35961.1"/>
    <property type="molecule type" value="Genomic_DNA"/>
</dbReference>
<dbReference type="Proteomes" id="UP001050975">
    <property type="component" value="Unassembled WGS sequence"/>
</dbReference>
<sequence length="198" mass="22266">MPPMRTSAPLSDKSGNLVKAVLISDDGVPPIEFMFNPTELVFEGVVETSESPGARTQDKGQPKVSFSHTKAYKITINKILFDTYEDGDDVVKKYINSFRKAVEFVSGKERPPIYQFMWGKQVYLRRCFIEKLNYKLTMFLPDGTPVRAIIDSLTLKEADEPKENGPLGAPKSNQTNRQKDSLTNRSAASKKANQRRST</sequence>